<dbReference type="Pfam" id="PF00079">
    <property type="entry name" value="Serpin"/>
    <property type="match status" value="1"/>
</dbReference>
<evidence type="ECO:0000313" key="5">
    <source>
        <dbReference type="Proteomes" id="UP000256321"/>
    </source>
</evidence>
<dbReference type="GO" id="GO:0005615">
    <property type="term" value="C:extracellular space"/>
    <property type="evidence" value="ECO:0007669"/>
    <property type="project" value="InterPro"/>
</dbReference>
<protein>
    <submittedName>
        <fullName evidence="4">Serpin family protein</fullName>
    </submittedName>
</protein>
<evidence type="ECO:0000313" key="3">
    <source>
        <dbReference type="EMBL" id="MBC8603599.1"/>
    </source>
</evidence>
<dbReference type="Proteomes" id="UP000256321">
    <property type="component" value="Unassembled WGS sequence"/>
</dbReference>
<dbReference type="EMBL" id="JACRTI010000066">
    <property type="protein sequence ID" value="MBC8603599.1"/>
    <property type="molecule type" value="Genomic_DNA"/>
</dbReference>
<dbReference type="RefSeq" id="WP_115501092.1">
    <property type="nucleotide sequence ID" value="NZ_JACRTI010000066.1"/>
</dbReference>
<dbReference type="Gene3D" id="2.30.39.10">
    <property type="entry name" value="Alpha-1-antitrypsin, domain 1"/>
    <property type="match status" value="1"/>
</dbReference>
<reference evidence="3 6" key="2">
    <citation type="submission" date="2020-08" db="EMBL/GenBank/DDBJ databases">
        <title>Genome public.</title>
        <authorList>
            <person name="Liu C."/>
            <person name="Sun Q."/>
        </authorList>
    </citation>
    <scope>NUCLEOTIDE SEQUENCE [LARGE SCALE GENOMIC DNA]</scope>
    <source>
        <strain evidence="3 6">426_9</strain>
    </source>
</reference>
<reference evidence="4 5" key="1">
    <citation type="submission" date="2018-07" db="EMBL/GenBank/DDBJ databases">
        <title>Parabacteroides acidifaciens nov. sp., isolated from human feces.</title>
        <authorList>
            <person name="Wang Y.J."/>
        </authorList>
    </citation>
    <scope>NUCLEOTIDE SEQUENCE [LARGE SCALE GENOMIC DNA]</scope>
    <source>
        <strain evidence="4 5">426-9</strain>
    </source>
</reference>
<evidence type="ECO:0000259" key="2">
    <source>
        <dbReference type="SMART" id="SM00093"/>
    </source>
</evidence>
<organism evidence="4 5">
    <name type="scientific">Parabacteroides acidifaciens</name>
    <dbReference type="NCBI Taxonomy" id="2290935"/>
    <lineage>
        <taxon>Bacteria</taxon>
        <taxon>Pseudomonadati</taxon>
        <taxon>Bacteroidota</taxon>
        <taxon>Bacteroidia</taxon>
        <taxon>Bacteroidales</taxon>
        <taxon>Tannerellaceae</taxon>
        <taxon>Parabacteroides</taxon>
    </lineage>
</organism>
<dbReference type="CDD" id="cd19588">
    <property type="entry name" value="serpin_miropin-like"/>
    <property type="match status" value="1"/>
</dbReference>
<dbReference type="PANTHER" id="PTHR11461:SF211">
    <property type="entry name" value="GH10112P-RELATED"/>
    <property type="match status" value="1"/>
</dbReference>
<dbReference type="SMART" id="SM00093">
    <property type="entry name" value="SERPIN"/>
    <property type="match status" value="1"/>
</dbReference>
<comment type="caution">
    <text evidence="4">The sequence shown here is derived from an EMBL/GenBank/DDBJ whole genome shotgun (WGS) entry which is preliminary data.</text>
</comment>
<dbReference type="InterPro" id="IPR023796">
    <property type="entry name" value="Serpin_dom"/>
</dbReference>
<comment type="similarity">
    <text evidence="1">Belongs to the serpin family.</text>
</comment>
<dbReference type="InterPro" id="IPR000215">
    <property type="entry name" value="Serpin_fam"/>
</dbReference>
<keyword evidence="6" id="KW-1185">Reference proteome</keyword>
<sequence>MKTTLLSAILFTFCLLSCTNDDGGDFGKDTPRYDIPLSTKSGEINTQVQRFSFDFYREIAKAEKDKENFCISPLSASLCLGMVLNGADGNTYTEMQKTLGFEGFTNQQINEYVQMMQTELPKLDGRTIFTNANSLWVRNGFPLLPEFIQTNQTYYNAEVSNEPFDNSTVEKINSWCNQKTNGLIPEIIDNIPGSAVSYLINAIYFKGLWKYEFKESETKDETFYLANGGMVRVPTMRQTQGHNYYADEDVQVIELPYGNGAFSMVLFIPADRKKKDIDKVIADLDVETWLNWNENMHPVEVTVYLPRFLIKTEKELIETMEALGIHDAFDSFNANFANMSTAHDLYLGLLKQKTYIELNESGTEAAAVTISGISTSSGGHSQPAEIRFDHPFGYVLKEKSTGAILFAGKVGKPE</sequence>
<dbReference type="InterPro" id="IPR042185">
    <property type="entry name" value="Serpin_sf_2"/>
</dbReference>
<dbReference type="SUPFAM" id="SSF56574">
    <property type="entry name" value="Serpins"/>
    <property type="match status" value="1"/>
</dbReference>
<name>A0A3D8HAL3_9BACT</name>
<dbReference type="InterPro" id="IPR042178">
    <property type="entry name" value="Serpin_sf_1"/>
</dbReference>
<dbReference type="InterPro" id="IPR036186">
    <property type="entry name" value="Serpin_sf"/>
</dbReference>
<dbReference type="PANTHER" id="PTHR11461">
    <property type="entry name" value="SERINE PROTEASE INHIBITOR, SERPIN"/>
    <property type="match status" value="1"/>
</dbReference>
<dbReference type="EMBL" id="QREV01000066">
    <property type="protein sequence ID" value="RDU47682.1"/>
    <property type="molecule type" value="Genomic_DNA"/>
</dbReference>
<gene>
    <name evidence="4" type="ORF">DWU89_18400</name>
    <name evidence="3" type="ORF">H8784_17960</name>
</gene>
<feature type="domain" description="Serpin" evidence="2">
    <location>
        <begin position="53"/>
        <end position="413"/>
    </location>
</feature>
<dbReference type="Gene3D" id="3.30.497.10">
    <property type="entry name" value="Antithrombin, subunit I, domain 2"/>
    <property type="match status" value="1"/>
</dbReference>
<dbReference type="GO" id="GO:0004867">
    <property type="term" value="F:serine-type endopeptidase inhibitor activity"/>
    <property type="evidence" value="ECO:0007669"/>
    <property type="project" value="InterPro"/>
</dbReference>
<accession>A0A3D8HAL3</accession>
<proteinExistence type="inferred from homology"/>
<dbReference type="AlphaFoldDB" id="A0A3D8HAL3"/>
<evidence type="ECO:0000313" key="6">
    <source>
        <dbReference type="Proteomes" id="UP000629596"/>
    </source>
</evidence>
<evidence type="ECO:0000256" key="1">
    <source>
        <dbReference type="RuleBase" id="RU000411"/>
    </source>
</evidence>
<evidence type="ECO:0000313" key="4">
    <source>
        <dbReference type="EMBL" id="RDU47682.1"/>
    </source>
</evidence>
<dbReference type="Proteomes" id="UP000629596">
    <property type="component" value="Unassembled WGS sequence"/>
</dbReference>